<dbReference type="GO" id="GO:0030246">
    <property type="term" value="F:carbohydrate binding"/>
    <property type="evidence" value="ECO:0007669"/>
    <property type="project" value="InterPro"/>
</dbReference>
<evidence type="ECO:0000313" key="1">
    <source>
        <dbReference type="EMBL" id="MBS6098703.1"/>
    </source>
</evidence>
<sequence length="134" mass="15034">MKQYQESVFGEWQNQEVRAYRLENDKGYQLSVMTYGATILEYVTPDKEDRFTNIILGFDRFEDYVGNSPKYGASIGPVAGRIAGASFELNGQSYYLEANNGANCNHSGPTGWDSALFSVESVTDQEITLYTERA</sequence>
<dbReference type="GO" id="GO:0004034">
    <property type="term" value="F:aldose 1-epimerase activity"/>
    <property type="evidence" value="ECO:0007669"/>
    <property type="project" value="TreeGrafter"/>
</dbReference>
<dbReference type="PANTHER" id="PTHR10091:SF0">
    <property type="entry name" value="GALACTOSE MUTAROTASE"/>
    <property type="match status" value="1"/>
</dbReference>
<dbReference type="InterPro" id="IPR011013">
    <property type="entry name" value="Gal_mutarotase_sf_dom"/>
</dbReference>
<feature type="non-terminal residue" evidence="1">
    <location>
        <position position="134"/>
    </location>
</feature>
<dbReference type="GO" id="GO:0033499">
    <property type="term" value="P:galactose catabolic process via UDP-galactose, Leloir pathway"/>
    <property type="evidence" value="ECO:0007669"/>
    <property type="project" value="TreeGrafter"/>
</dbReference>
<dbReference type="Gene3D" id="2.70.98.10">
    <property type="match status" value="1"/>
</dbReference>
<dbReference type="PANTHER" id="PTHR10091">
    <property type="entry name" value="ALDOSE-1-EPIMERASE"/>
    <property type="match status" value="1"/>
</dbReference>
<gene>
    <name evidence="1" type="ORF">KH901_09790</name>
</gene>
<dbReference type="GO" id="GO:0006006">
    <property type="term" value="P:glucose metabolic process"/>
    <property type="evidence" value="ECO:0007669"/>
    <property type="project" value="TreeGrafter"/>
</dbReference>
<dbReference type="Proteomes" id="UP000703822">
    <property type="component" value="Unassembled WGS sequence"/>
</dbReference>
<dbReference type="InterPro" id="IPR008183">
    <property type="entry name" value="Aldose_1/G6P_1-epimerase"/>
</dbReference>
<dbReference type="Pfam" id="PF01263">
    <property type="entry name" value="Aldose_epim"/>
    <property type="match status" value="1"/>
</dbReference>
<comment type="caution">
    <text evidence="1">The sequence shown here is derived from an EMBL/GenBank/DDBJ whole genome shotgun (WGS) entry which is preliminary data.</text>
</comment>
<protein>
    <submittedName>
        <fullName evidence="1">Galactose mutarotase</fullName>
    </submittedName>
</protein>
<organism evidence="1 2">
    <name type="scientific">Streptococcus vestibularis</name>
    <dbReference type="NCBI Taxonomy" id="1343"/>
    <lineage>
        <taxon>Bacteria</taxon>
        <taxon>Bacillati</taxon>
        <taxon>Bacillota</taxon>
        <taxon>Bacilli</taxon>
        <taxon>Lactobacillales</taxon>
        <taxon>Streptococcaceae</taxon>
        <taxon>Streptococcus</taxon>
    </lineage>
</organism>
<evidence type="ECO:0000313" key="2">
    <source>
        <dbReference type="Proteomes" id="UP000703822"/>
    </source>
</evidence>
<dbReference type="SUPFAM" id="SSF74650">
    <property type="entry name" value="Galactose mutarotase-like"/>
    <property type="match status" value="1"/>
</dbReference>
<dbReference type="AlphaFoldDB" id="A0A943QTV5"/>
<name>A0A943QTV5_STRVE</name>
<dbReference type="EMBL" id="JAHAGS010000366">
    <property type="protein sequence ID" value="MBS6098703.1"/>
    <property type="molecule type" value="Genomic_DNA"/>
</dbReference>
<accession>A0A943QTV5</accession>
<reference evidence="1" key="1">
    <citation type="submission" date="2021-05" db="EMBL/GenBank/DDBJ databases">
        <title>Infant gut strain persistence is associated with maternal origin, phylogeny, and functional potential including surface adhesion and iron acquisition.</title>
        <authorList>
            <person name="Lou Y.C."/>
        </authorList>
    </citation>
    <scope>NUCLEOTIDE SEQUENCE</scope>
    <source>
        <strain evidence="1">L3_122_031G1_dasL3_122_031G1_maxbin2.maxbin.025s ta_sub</strain>
    </source>
</reference>
<dbReference type="InterPro" id="IPR014718">
    <property type="entry name" value="GH-type_carb-bd"/>
</dbReference>
<proteinExistence type="predicted"/>
<dbReference type="GO" id="GO:0005737">
    <property type="term" value="C:cytoplasm"/>
    <property type="evidence" value="ECO:0007669"/>
    <property type="project" value="TreeGrafter"/>
</dbReference>